<dbReference type="InterPro" id="IPR038732">
    <property type="entry name" value="HpyO/CreE_NAD-binding"/>
</dbReference>
<name>A0AAW0RNM7_9HYPO</name>
<dbReference type="PANTHER" id="PTHR40254:SF1">
    <property type="entry name" value="BLR0577 PROTEIN"/>
    <property type="match status" value="1"/>
</dbReference>
<dbReference type="Gene3D" id="3.50.50.60">
    <property type="entry name" value="FAD/NAD(P)-binding domain"/>
    <property type="match status" value="1"/>
</dbReference>
<dbReference type="InterPro" id="IPR052189">
    <property type="entry name" value="L-asp_N-monooxygenase_NS-form"/>
</dbReference>
<evidence type="ECO:0000313" key="2">
    <source>
        <dbReference type="EMBL" id="KAK8143680.1"/>
    </source>
</evidence>
<proteinExistence type="predicted"/>
<accession>A0AAW0RNM7</accession>
<dbReference type="InterPro" id="IPR036188">
    <property type="entry name" value="FAD/NAD-bd_sf"/>
</dbReference>
<reference evidence="2 3" key="1">
    <citation type="submission" date="2020-02" db="EMBL/GenBank/DDBJ databases">
        <title>Comparative genomics of the hypocrealean fungal genus Beauvera.</title>
        <authorList>
            <person name="Showalter D.N."/>
            <person name="Bushley K.E."/>
            <person name="Rehner S.A."/>
        </authorList>
    </citation>
    <scope>NUCLEOTIDE SEQUENCE [LARGE SCALE GENOMIC DNA]</scope>
    <source>
        <strain evidence="2 3">ARSEF4384</strain>
    </source>
</reference>
<dbReference type="SUPFAM" id="SSF51905">
    <property type="entry name" value="FAD/NAD(P)-binding domain"/>
    <property type="match status" value="1"/>
</dbReference>
<dbReference type="Proteomes" id="UP001397290">
    <property type="component" value="Unassembled WGS sequence"/>
</dbReference>
<organism evidence="2 3">
    <name type="scientific">Beauveria asiatica</name>
    <dbReference type="NCBI Taxonomy" id="1069075"/>
    <lineage>
        <taxon>Eukaryota</taxon>
        <taxon>Fungi</taxon>
        <taxon>Dikarya</taxon>
        <taxon>Ascomycota</taxon>
        <taxon>Pezizomycotina</taxon>
        <taxon>Sordariomycetes</taxon>
        <taxon>Hypocreomycetidae</taxon>
        <taxon>Hypocreales</taxon>
        <taxon>Cordycipitaceae</taxon>
        <taxon>Beauveria</taxon>
    </lineage>
</organism>
<dbReference type="EMBL" id="JAAHCF010000478">
    <property type="protein sequence ID" value="KAK8143680.1"/>
    <property type="molecule type" value="Genomic_DNA"/>
</dbReference>
<dbReference type="PANTHER" id="PTHR40254">
    <property type="entry name" value="BLR0577 PROTEIN"/>
    <property type="match status" value="1"/>
</dbReference>
<dbReference type="AlphaFoldDB" id="A0AAW0RNM7"/>
<evidence type="ECO:0000259" key="1">
    <source>
        <dbReference type="Pfam" id="PF13454"/>
    </source>
</evidence>
<keyword evidence="3" id="KW-1185">Reference proteome</keyword>
<gene>
    <name evidence="2" type="ORF">G3M48_006882</name>
</gene>
<evidence type="ECO:0000313" key="3">
    <source>
        <dbReference type="Proteomes" id="UP001397290"/>
    </source>
</evidence>
<protein>
    <recommendedName>
        <fullName evidence="1">FAD-dependent urate hydroxylase HpyO/Asp monooxygenase CreE-like FAD/NAD(P)-binding domain-containing protein</fullName>
    </recommendedName>
</protein>
<feature type="domain" description="FAD-dependent urate hydroxylase HpyO/Asp monooxygenase CreE-like FAD/NAD(P)-binding" evidence="1">
    <location>
        <begin position="17"/>
        <end position="166"/>
    </location>
</feature>
<dbReference type="Pfam" id="PF13454">
    <property type="entry name" value="NAD_binding_9"/>
    <property type="match status" value="1"/>
</dbReference>
<comment type="caution">
    <text evidence="2">The sequence shown here is derived from an EMBL/GenBank/DDBJ whole genome shotgun (WGS) entry which is preliminary data.</text>
</comment>
<sequence length="265" mass="28689">MGKGLAQQLSVTQSDVAIVGGGAGGVAVVLHLIEQAKKGRSLREIVMIETRDVLSPGLAFSTDCQGTILNMHSDTMGIFHGNPRDYTQWRESLKEGPFPSRVDYGKHLQERWIKAIEEARVHDITITTVQASATDIDKAGDTAYKITINNQTTLTTAHYVVLALGNFTGSANSHLLGKAGYFPNPWPTTQLKSISPTAHVLIAGSRLAAVDAALYLSENGHQGAITFLSRSGKLPRVQGDPVPNPRRMPCTNLRDRSRAIPTRVI</sequence>